<protein>
    <submittedName>
        <fullName evidence="1">Uncharacterized protein</fullName>
    </submittedName>
</protein>
<reference evidence="1 2" key="2">
    <citation type="journal article" date="2009" name="PLoS ONE">
        <title>An integrated genetic and cytogenetic map of the cucumber genome.</title>
        <authorList>
            <person name="Ren Y."/>
            <person name="Zhang Z."/>
            <person name="Liu J."/>
            <person name="Staub J.E."/>
            <person name="Han Y."/>
            <person name="Cheng Z."/>
            <person name="Li X."/>
            <person name="Lu J."/>
            <person name="Miao H."/>
            <person name="Kang H."/>
            <person name="Xie B."/>
            <person name="Gu X."/>
            <person name="Wang X."/>
            <person name="Du Y."/>
            <person name="Jin W."/>
            <person name="Huang S."/>
        </authorList>
    </citation>
    <scope>NUCLEOTIDE SEQUENCE [LARGE SCALE GENOMIC DNA]</scope>
    <source>
        <strain evidence="2">cv. 9930</strain>
    </source>
</reference>
<evidence type="ECO:0000313" key="1">
    <source>
        <dbReference type="EMBL" id="KGN46320.1"/>
    </source>
</evidence>
<sequence length="149" mass="16752">MATKYASNGGMSEASMAVSLKYVVETSKCWESSIIAGWGAMVSIKAGIPEIAEFGIELNYNEERSHTWGQTITEYMREVMATYTLNVPPMTRRKVTLSATKAKCDVLFLYTQRDVLVDGRQVITDCDDGLYSEVNTYNFDYQNKPLPFS</sequence>
<keyword evidence="2" id="KW-1185">Reference proteome</keyword>
<dbReference type="PANTHER" id="PTHR39244:SF5">
    <property type="entry name" value="NATTERIN-3-LIKE"/>
    <property type="match status" value="1"/>
</dbReference>
<dbReference type="CDD" id="cd20216">
    <property type="entry name" value="PFM_HFR-2-like"/>
    <property type="match status" value="1"/>
</dbReference>
<dbReference type="InterPro" id="IPR053237">
    <property type="entry name" value="Natterin_C"/>
</dbReference>
<dbReference type="AlphaFoldDB" id="A0A0A0K975"/>
<name>A0A0A0K975_CUCSA</name>
<dbReference type="SUPFAM" id="SSF56973">
    <property type="entry name" value="Aerolisin/ETX pore-forming domain"/>
    <property type="match status" value="1"/>
</dbReference>
<organism evidence="1 2">
    <name type="scientific">Cucumis sativus</name>
    <name type="common">Cucumber</name>
    <dbReference type="NCBI Taxonomy" id="3659"/>
    <lineage>
        <taxon>Eukaryota</taxon>
        <taxon>Viridiplantae</taxon>
        <taxon>Streptophyta</taxon>
        <taxon>Embryophyta</taxon>
        <taxon>Tracheophyta</taxon>
        <taxon>Spermatophyta</taxon>
        <taxon>Magnoliopsida</taxon>
        <taxon>eudicotyledons</taxon>
        <taxon>Gunneridae</taxon>
        <taxon>Pentapetalae</taxon>
        <taxon>rosids</taxon>
        <taxon>fabids</taxon>
        <taxon>Cucurbitales</taxon>
        <taxon>Cucurbitaceae</taxon>
        <taxon>Benincaseae</taxon>
        <taxon>Cucumis</taxon>
    </lineage>
</organism>
<dbReference type="OMA" id="NEERSHT"/>
<dbReference type="Proteomes" id="UP000029981">
    <property type="component" value="Chromosome 6"/>
</dbReference>
<proteinExistence type="predicted"/>
<reference evidence="1 2" key="1">
    <citation type="journal article" date="2009" name="Nat. Genet.">
        <title>The genome of the cucumber, Cucumis sativus L.</title>
        <authorList>
            <person name="Huang S."/>
            <person name="Li R."/>
            <person name="Zhang Z."/>
            <person name="Li L."/>
            <person name="Gu X."/>
            <person name="Fan W."/>
            <person name="Lucas W.J."/>
            <person name="Wang X."/>
            <person name="Xie B."/>
            <person name="Ni P."/>
            <person name="Ren Y."/>
            <person name="Zhu H."/>
            <person name="Li J."/>
            <person name="Lin K."/>
            <person name="Jin W."/>
            <person name="Fei Z."/>
            <person name="Li G."/>
            <person name="Staub J."/>
            <person name="Kilian A."/>
            <person name="van der Vossen E.A."/>
            <person name="Wu Y."/>
            <person name="Guo J."/>
            <person name="He J."/>
            <person name="Jia Z."/>
            <person name="Ren Y."/>
            <person name="Tian G."/>
            <person name="Lu Y."/>
            <person name="Ruan J."/>
            <person name="Qian W."/>
            <person name="Wang M."/>
            <person name="Huang Q."/>
            <person name="Li B."/>
            <person name="Xuan Z."/>
            <person name="Cao J."/>
            <person name="Asan"/>
            <person name="Wu Z."/>
            <person name="Zhang J."/>
            <person name="Cai Q."/>
            <person name="Bai Y."/>
            <person name="Zhao B."/>
            <person name="Han Y."/>
            <person name="Li Y."/>
            <person name="Li X."/>
            <person name="Wang S."/>
            <person name="Shi Q."/>
            <person name="Liu S."/>
            <person name="Cho W.K."/>
            <person name="Kim J.Y."/>
            <person name="Xu Y."/>
            <person name="Heller-Uszynska K."/>
            <person name="Miao H."/>
            <person name="Cheng Z."/>
            <person name="Zhang S."/>
            <person name="Wu J."/>
            <person name="Yang Y."/>
            <person name="Kang H."/>
            <person name="Li M."/>
            <person name="Liang H."/>
            <person name="Ren X."/>
            <person name="Shi Z."/>
            <person name="Wen M."/>
            <person name="Jian M."/>
            <person name="Yang H."/>
            <person name="Zhang G."/>
            <person name="Yang Z."/>
            <person name="Chen R."/>
            <person name="Liu S."/>
            <person name="Li J."/>
            <person name="Ma L."/>
            <person name="Liu H."/>
            <person name="Zhou Y."/>
            <person name="Zhao J."/>
            <person name="Fang X."/>
            <person name="Li G."/>
            <person name="Fang L."/>
            <person name="Li Y."/>
            <person name="Liu D."/>
            <person name="Zheng H."/>
            <person name="Zhang Y."/>
            <person name="Qin N."/>
            <person name="Li Z."/>
            <person name="Yang G."/>
            <person name="Yang S."/>
            <person name="Bolund L."/>
            <person name="Kristiansen K."/>
            <person name="Zheng H."/>
            <person name="Li S."/>
            <person name="Zhang X."/>
            <person name="Yang H."/>
            <person name="Wang J."/>
            <person name="Sun R."/>
            <person name="Zhang B."/>
            <person name="Jiang S."/>
            <person name="Wang J."/>
            <person name="Du Y."/>
            <person name="Li S."/>
        </authorList>
    </citation>
    <scope>NUCLEOTIDE SEQUENCE [LARGE SCALE GENOMIC DNA]</scope>
    <source>
        <strain evidence="2">cv. 9930</strain>
    </source>
</reference>
<dbReference type="Gramene" id="KGN46320">
    <property type="protein sequence ID" value="KGN46320"/>
    <property type="gene ID" value="Csa_6G083550"/>
</dbReference>
<evidence type="ECO:0000313" key="2">
    <source>
        <dbReference type="Proteomes" id="UP000029981"/>
    </source>
</evidence>
<reference evidence="1 2" key="4">
    <citation type="journal article" date="2011" name="BMC Genomics">
        <title>RNA-Seq improves annotation of protein-coding genes in the cucumber genome.</title>
        <authorList>
            <person name="Li Z."/>
            <person name="Zhang Z."/>
            <person name="Yan P."/>
            <person name="Huang S."/>
            <person name="Fei Z."/>
            <person name="Lin K."/>
        </authorList>
    </citation>
    <scope>NUCLEOTIDE SEQUENCE [LARGE SCALE GENOMIC DNA]</scope>
    <source>
        <strain evidence="2">cv. 9930</strain>
    </source>
</reference>
<dbReference type="Gene3D" id="2.170.15.10">
    <property type="entry name" value="Proaerolysin, chain A, domain 3"/>
    <property type="match status" value="1"/>
</dbReference>
<dbReference type="EMBL" id="CM002927">
    <property type="protein sequence ID" value="KGN46320.1"/>
    <property type="molecule type" value="Genomic_DNA"/>
</dbReference>
<dbReference type="PANTHER" id="PTHR39244">
    <property type="entry name" value="NATTERIN-4"/>
    <property type="match status" value="1"/>
</dbReference>
<reference evidence="1 2" key="3">
    <citation type="journal article" date="2010" name="BMC Genomics">
        <title>Transcriptome sequencing and comparative analysis of cucumber flowers with different sex types.</title>
        <authorList>
            <person name="Guo S."/>
            <person name="Zheng Y."/>
            <person name="Joung J.G."/>
            <person name="Liu S."/>
            <person name="Zhang Z."/>
            <person name="Crasta O.R."/>
            <person name="Sobral B.W."/>
            <person name="Xu Y."/>
            <person name="Huang S."/>
            <person name="Fei Z."/>
        </authorList>
    </citation>
    <scope>NUCLEOTIDE SEQUENCE [LARGE SCALE GENOMIC DNA]</scope>
    <source>
        <strain evidence="2">cv. 9930</strain>
    </source>
</reference>
<gene>
    <name evidence="1" type="ORF">Csa_6G083550</name>
</gene>
<accession>A0A0A0K975</accession>